<dbReference type="PANTHER" id="PTHR30619">
    <property type="entry name" value="DNA INTERNALIZATION/COMPETENCE PROTEIN COMEC/REC2"/>
    <property type="match status" value="1"/>
</dbReference>
<dbReference type="Pfam" id="PF03772">
    <property type="entry name" value="Competence"/>
    <property type="match status" value="1"/>
</dbReference>
<dbReference type="FunCoup" id="A0LJ01">
    <property type="interactions" value="204"/>
</dbReference>
<feature type="transmembrane region" description="Helical" evidence="6">
    <location>
        <begin position="487"/>
        <end position="506"/>
    </location>
</feature>
<dbReference type="OrthoDB" id="9790149at2"/>
<evidence type="ECO:0000313" key="11">
    <source>
        <dbReference type="Proteomes" id="UP000001784"/>
    </source>
</evidence>
<proteinExistence type="predicted"/>
<feature type="domain" description="ComEC/Rec2-related protein" evidence="8">
    <location>
        <begin position="249"/>
        <end position="540"/>
    </location>
</feature>
<dbReference type="HOGENOM" id="CLU_010363_2_1_7"/>
<evidence type="ECO:0000256" key="1">
    <source>
        <dbReference type="ARBA" id="ARBA00004651"/>
    </source>
</evidence>
<dbReference type="InterPro" id="IPR001279">
    <property type="entry name" value="Metallo-B-lactamas"/>
</dbReference>
<dbReference type="eggNOG" id="COG0658">
    <property type="taxonomic scope" value="Bacteria"/>
</dbReference>
<sequence length="846" mass="93413">MSREPVRPTRPLLWLTVFFALGIAAERVCPLSLPSAFIIGFPALLLLCLAFLCSKSRERSRASVPVSLVLFLALGFALARVAAPLVPCPPGLERVLDRPHTLFIADIASPPDFFPDKIRLTLRLRSALLDDENVPLDAGVLLSVARTGVERAAWVPGDRVLARLTLRRFHNFNNPGGYDYVMRQAERGIHARAGSPDDRFLVRLAPGNGLPGCSVFRAVRSTVDRFRQESLFWLRKHFDPDTAAFYAALLLGYQQLISADWKEDLNRVGITHLLSISGMHLGLVSMFTFWICRKFIRRLCPAALHRLSDKQLALWPALAAALLYAFLAGFGVPPIWRSLLMLTLGLWASFCYRHADSLTILAATALIILVIDPAVLWQVSFQLTYACMVALFVIYPRLQRCRLAAIHPVFGGDRMAGKITRPFEEAFHVSVAVNILVLPLTVFYFQGFSLAGFIANIILVPLVGFLVLPSGLLGLGLLAFNESLAALLLQFGAWWVTLAHHLIRWFSDLSWAYFHVGPFSLLGMAACYLALFVLLSPWHRKRKGAALCALALFMAADSAVAHWRTAEDQRDHLLVDFIDVGQGTSTLVRFPDGAAMLVDGGGFFDDSYDIGRAVVAPFLWRSGIRRLDYVVLSHDHPDHRNGLRFVMQRFEVGCLWTGALACRPGDRESIETIAALRGIPVRLTHEIPGECAIGRCRVKLLHPSQKYLETEWNGDINNASLVLKIDYGETGVILPGDIGQSVERVIFGTGTAWGNVVLGSPHHGSDRSNSPFMVERLKPRAVVVSCGADNRFGFPSPAVLETYRKHGVAVYRTDRHGAVHAVSDGTRWEFSTFMGSSGGSSLSGGY</sequence>
<feature type="transmembrane region" description="Helical" evidence="6">
    <location>
        <begin position="426"/>
        <end position="447"/>
    </location>
</feature>
<dbReference type="Proteomes" id="UP000001784">
    <property type="component" value="Chromosome"/>
</dbReference>
<dbReference type="eggNOG" id="COG2333">
    <property type="taxonomic scope" value="Bacteria"/>
</dbReference>
<reference evidence="10 11" key="1">
    <citation type="submission" date="2006-10" db="EMBL/GenBank/DDBJ databases">
        <title>Complete sequence of Syntrophobacter fumaroxidans MPOB.</title>
        <authorList>
            <consortium name="US DOE Joint Genome Institute"/>
            <person name="Copeland A."/>
            <person name="Lucas S."/>
            <person name="Lapidus A."/>
            <person name="Barry K."/>
            <person name="Detter J.C."/>
            <person name="Glavina del Rio T."/>
            <person name="Hammon N."/>
            <person name="Israni S."/>
            <person name="Pitluck S."/>
            <person name="Goltsman E.G."/>
            <person name="Martinez M."/>
            <person name="Schmutz J."/>
            <person name="Larimer F."/>
            <person name="Land M."/>
            <person name="Hauser L."/>
            <person name="Kyrpides N."/>
            <person name="Kim E."/>
            <person name="Boone D.R."/>
            <person name="Brockman F."/>
            <person name="Culley D."/>
            <person name="Ferry J."/>
            <person name="Gunsalus R."/>
            <person name="McInerney M.J."/>
            <person name="Morrison M."/>
            <person name="Plugge C."/>
            <person name="Rohlin L."/>
            <person name="Scholten J."/>
            <person name="Sieber J."/>
            <person name="Stams A.J.M."/>
            <person name="Worm P."/>
            <person name="Henstra A.M."/>
            <person name="Richardson P."/>
        </authorList>
    </citation>
    <scope>NUCLEOTIDE SEQUENCE [LARGE SCALE GENOMIC DNA]</scope>
    <source>
        <strain evidence="11">DSM 10017 / MPOB</strain>
    </source>
</reference>
<dbReference type="NCBIfam" id="TIGR00361">
    <property type="entry name" value="ComEC_Rec2"/>
    <property type="match status" value="1"/>
</dbReference>
<organism evidence="10 11">
    <name type="scientific">Syntrophobacter fumaroxidans (strain DSM 10017 / MPOB)</name>
    <dbReference type="NCBI Taxonomy" id="335543"/>
    <lineage>
        <taxon>Bacteria</taxon>
        <taxon>Pseudomonadati</taxon>
        <taxon>Thermodesulfobacteriota</taxon>
        <taxon>Syntrophobacteria</taxon>
        <taxon>Syntrophobacterales</taxon>
        <taxon>Syntrophobacteraceae</taxon>
        <taxon>Syntrophobacter</taxon>
    </lineage>
</organism>
<feature type="domain" description="Metallo-beta-lactamase" evidence="7">
    <location>
        <begin position="579"/>
        <end position="683"/>
    </location>
</feature>
<dbReference type="Gene3D" id="3.60.15.10">
    <property type="entry name" value="Ribonuclease Z/Hydroxyacylglutathione hydrolase-like"/>
    <property type="match status" value="1"/>
</dbReference>
<dbReference type="Pfam" id="PF13567">
    <property type="entry name" value="DUF4131"/>
    <property type="match status" value="1"/>
</dbReference>
<comment type="subcellular location">
    <subcellularLocation>
        <location evidence="1">Cell membrane</location>
        <topology evidence="1">Multi-pass membrane protein</topology>
    </subcellularLocation>
</comment>
<dbReference type="SUPFAM" id="SSF56281">
    <property type="entry name" value="Metallo-hydrolase/oxidoreductase"/>
    <property type="match status" value="1"/>
</dbReference>
<evidence type="ECO:0000259" key="9">
    <source>
        <dbReference type="Pfam" id="PF13567"/>
    </source>
</evidence>
<keyword evidence="11" id="KW-1185">Reference proteome</keyword>
<evidence type="ECO:0000256" key="3">
    <source>
        <dbReference type="ARBA" id="ARBA00022692"/>
    </source>
</evidence>
<dbReference type="EMBL" id="CP000478">
    <property type="protein sequence ID" value="ABK17403.1"/>
    <property type="molecule type" value="Genomic_DNA"/>
</dbReference>
<dbReference type="KEGG" id="sfu:Sfum_1716"/>
<accession>A0LJ01</accession>
<evidence type="ECO:0000256" key="5">
    <source>
        <dbReference type="ARBA" id="ARBA00023136"/>
    </source>
</evidence>
<keyword evidence="3 6" id="KW-0812">Transmembrane</keyword>
<feature type="transmembrane region" description="Helical" evidence="6">
    <location>
        <begin position="35"/>
        <end position="54"/>
    </location>
</feature>
<feature type="transmembrane region" description="Helical" evidence="6">
    <location>
        <begin position="312"/>
        <end position="329"/>
    </location>
</feature>
<keyword evidence="5 6" id="KW-0472">Membrane</keyword>
<dbReference type="CDD" id="cd07731">
    <property type="entry name" value="ComA-like_MBL-fold"/>
    <property type="match status" value="1"/>
</dbReference>
<dbReference type="InterPro" id="IPR052159">
    <property type="entry name" value="Competence_DNA_uptake"/>
</dbReference>
<protein>
    <submittedName>
        <fullName evidence="10">DNA internalization-related competence protein ComEC/Rec2</fullName>
    </submittedName>
</protein>
<dbReference type="InterPro" id="IPR035681">
    <property type="entry name" value="ComA-like_MBL"/>
</dbReference>
<dbReference type="STRING" id="335543.Sfum_1716"/>
<dbReference type="InterPro" id="IPR004797">
    <property type="entry name" value="Competence_ComEC/Rec2"/>
</dbReference>
<keyword evidence="4 6" id="KW-1133">Transmembrane helix</keyword>
<dbReference type="PANTHER" id="PTHR30619:SF1">
    <property type="entry name" value="RECOMBINATION PROTEIN 2"/>
    <property type="match status" value="1"/>
</dbReference>
<dbReference type="InParanoid" id="A0LJ01"/>
<feature type="transmembrane region" description="Helical" evidence="6">
    <location>
        <begin position="512"/>
        <end position="535"/>
    </location>
</feature>
<evidence type="ECO:0000256" key="6">
    <source>
        <dbReference type="SAM" id="Phobius"/>
    </source>
</evidence>
<dbReference type="NCBIfam" id="TIGR00360">
    <property type="entry name" value="ComEC_N-term"/>
    <property type="match status" value="1"/>
</dbReference>
<evidence type="ECO:0000259" key="8">
    <source>
        <dbReference type="Pfam" id="PF03772"/>
    </source>
</evidence>
<feature type="transmembrane region" description="Helical" evidence="6">
    <location>
        <begin position="66"/>
        <end position="86"/>
    </location>
</feature>
<gene>
    <name evidence="10" type="ordered locus">Sfum_1716</name>
</gene>
<dbReference type="GO" id="GO:0005886">
    <property type="term" value="C:plasma membrane"/>
    <property type="evidence" value="ECO:0007669"/>
    <property type="project" value="UniProtKB-SubCell"/>
</dbReference>
<name>A0LJ01_SYNFM</name>
<feature type="transmembrane region" description="Helical" evidence="6">
    <location>
        <begin position="453"/>
        <end position="480"/>
    </location>
</feature>
<evidence type="ECO:0000259" key="7">
    <source>
        <dbReference type="Pfam" id="PF00753"/>
    </source>
</evidence>
<feature type="domain" description="DUF4131" evidence="9">
    <location>
        <begin position="33"/>
        <end position="193"/>
    </location>
</feature>
<feature type="transmembrane region" description="Helical" evidence="6">
    <location>
        <begin position="273"/>
        <end position="292"/>
    </location>
</feature>
<dbReference type="InterPro" id="IPR004477">
    <property type="entry name" value="ComEC_N"/>
</dbReference>
<dbReference type="InterPro" id="IPR025405">
    <property type="entry name" value="DUF4131"/>
</dbReference>
<keyword evidence="2" id="KW-1003">Cell membrane</keyword>
<dbReference type="Pfam" id="PF00753">
    <property type="entry name" value="Lactamase_B"/>
    <property type="match status" value="1"/>
</dbReference>
<dbReference type="GO" id="GO:0030420">
    <property type="term" value="P:establishment of competence for transformation"/>
    <property type="evidence" value="ECO:0007669"/>
    <property type="project" value="InterPro"/>
</dbReference>
<feature type="transmembrane region" description="Helical" evidence="6">
    <location>
        <begin position="382"/>
        <end position="398"/>
    </location>
</feature>
<dbReference type="RefSeq" id="WP_011698573.1">
    <property type="nucleotide sequence ID" value="NC_008554.1"/>
</dbReference>
<dbReference type="AlphaFoldDB" id="A0LJ01"/>
<evidence type="ECO:0000313" key="10">
    <source>
        <dbReference type="EMBL" id="ABK17403.1"/>
    </source>
</evidence>
<dbReference type="InterPro" id="IPR036866">
    <property type="entry name" value="RibonucZ/Hydroxyglut_hydro"/>
</dbReference>
<evidence type="ECO:0000256" key="4">
    <source>
        <dbReference type="ARBA" id="ARBA00022989"/>
    </source>
</evidence>
<evidence type="ECO:0000256" key="2">
    <source>
        <dbReference type="ARBA" id="ARBA00022475"/>
    </source>
</evidence>